<sequence length="478" mass="51909">MTITSIGYGDIYPTSMGEQWVAIFVMLLGSMLWGQVIATFCGVMSNLNPERTEFRRTMDDLNRFMRLNHLDHQIKTRLREYFHQTKHLKITAAGRNLMLQMSPMLQGEICWRVNQRWLERVWFLRNAEPSFLLQMALHLEPIVFAPGELAPPGSLYIVHRGIALYGGKVLTAGKVWGEDMILSNGDLRLKWCARAMNYLEAFTINRERLLDIAIEFPETYAVIRRNVMLLALRRHLLTYARQHSIALAKKDSSGSFLTSGALANSTAEAYMPEAAIKAGIFSGCSNGSPSAAASHRQSVSTIACQPLAPLPSIPPEIPEGTKQDDDAWISSATPATDPSPASHPGGPPASAPPPMQPPDPAASGLDPKASDQATPGSWAGSCSSSPGHDSPAPARSSPAPHGMLKALSRSGSLALMPQQAASQIGKGLLHSFKGGQARTIKQGDRQEAAAEQSDLSDAQLAMVRWDPCSEIPAVRSLQ</sequence>
<dbReference type="PANTHER" id="PTHR10217">
    <property type="entry name" value="VOLTAGE AND LIGAND GATED POTASSIUM CHANNEL"/>
    <property type="match status" value="1"/>
</dbReference>
<dbReference type="EMBL" id="HBHX01040013">
    <property type="protein sequence ID" value="CAE0121493.1"/>
    <property type="molecule type" value="Transcribed_RNA"/>
</dbReference>
<dbReference type="SUPFAM" id="SSF51206">
    <property type="entry name" value="cAMP-binding domain-like"/>
    <property type="match status" value="1"/>
</dbReference>
<dbReference type="GO" id="GO:0042391">
    <property type="term" value="P:regulation of membrane potential"/>
    <property type="evidence" value="ECO:0007669"/>
    <property type="project" value="TreeGrafter"/>
</dbReference>
<dbReference type="SUPFAM" id="SSF81324">
    <property type="entry name" value="Voltage-gated potassium channels"/>
    <property type="match status" value="1"/>
</dbReference>
<evidence type="ECO:0000256" key="1">
    <source>
        <dbReference type="SAM" id="MobiDB-lite"/>
    </source>
</evidence>
<dbReference type="InterPro" id="IPR018490">
    <property type="entry name" value="cNMP-bd_dom_sf"/>
</dbReference>
<protein>
    <recommendedName>
        <fullName evidence="3">Potassium channel domain-containing protein</fullName>
    </recommendedName>
</protein>
<feature type="region of interest" description="Disordered" evidence="1">
    <location>
        <begin position="306"/>
        <end position="411"/>
    </location>
</feature>
<dbReference type="InterPro" id="IPR014710">
    <property type="entry name" value="RmlC-like_jellyroll"/>
</dbReference>
<gene>
    <name evidence="4" type="ORF">HERI1096_LOCUS22194</name>
</gene>
<keyword evidence="2" id="KW-0812">Transmembrane</keyword>
<dbReference type="Gene3D" id="1.10.287.630">
    <property type="entry name" value="Helix hairpin bin"/>
    <property type="match status" value="1"/>
</dbReference>
<feature type="domain" description="Potassium channel" evidence="3">
    <location>
        <begin position="1"/>
        <end position="44"/>
    </location>
</feature>
<accession>A0A7S3B3S5</accession>
<dbReference type="Pfam" id="PF07885">
    <property type="entry name" value="Ion_trans_2"/>
    <property type="match status" value="1"/>
</dbReference>
<dbReference type="GO" id="GO:0005886">
    <property type="term" value="C:plasma membrane"/>
    <property type="evidence" value="ECO:0007669"/>
    <property type="project" value="TreeGrafter"/>
</dbReference>
<dbReference type="InterPro" id="IPR050818">
    <property type="entry name" value="KCNH_animal-type"/>
</dbReference>
<feature type="compositionally biased region" description="Pro residues" evidence="1">
    <location>
        <begin position="345"/>
        <end position="360"/>
    </location>
</feature>
<dbReference type="PANTHER" id="PTHR10217:SF435">
    <property type="entry name" value="POTASSIUM VOLTAGE-GATED CHANNEL PROTEIN EAG"/>
    <property type="match status" value="1"/>
</dbReference>
<evidence type="ECO:0000259" key="3">
    <source>
        <dbReference type="Pfam" id="PF07885"/>
    </source>
</evidence>
<dbReference type="InterPro" id="IPR000595">
    <property type="entry name" value="cNMP-bd_dom"/>
</dbReference>
<feature type="compositionally biased region" description="Low complexity" evidence="1">
    <location>
        <begin position="390"/>
        <end position="400"/>
    </location>
</feature>
<dbReference type="GO" id="GO:0005249">
    <property type="term" value="F:voltage-gated potassium channel activity"/>
    <property type="evidence" value="ECO:0007669"/>
    <property type="project" value="TreeGrafter"/>
</dbReference>
<dbReference type="AlphaFoldDB" id="A0A7S3B3S5"/>
<feature type="compositionally biased region" description="Pro residues" evidence="1">
    <location>
        <begin position="308"/>
        <end position="317"/>
    </location>
</feature>
<dbReference type="Gene3D" id="1.10.287.70">
    <property type="match status" value="1"/>
</dbReference>
<dbReference type="InterPro" id="IPR013099">
    <property type="entry name" value="K_chnl_dom"/>
</dbReference>
<evidence type="ECO:0000313" key="4">
    <source>
        <dbReference type="EMBL" id="CAE0121493.1"/>
    </source>
</evidence>
<keyword evidence="2" id="KW-1133">Transmembrane helix</keyword>
<evidence type="ECO:0000256" key="2">
    <source>
        <dbReference type="SAM" id="Phobius"/>
    </source>
</evidence>
<feature type="transmembrane region" description="Helical" evidence="2">
    <location>
        <begin position="20"/>
        <end position="47"/>
    </location>
</feature>
<name>A0A7S3B3S5_9EUKA</name>
<organism evidence="4">
    <name type="scientific">Haptolina ericina</name>
    <dbReference type="NCBI Taxonomy" id="156174"/>
    <lineage>
        <taxon>Eukaryota</taxon>
        <taxon>Haptista</taxon>
        <taxon>Haptophyta</taxon>
        <taxon>Prymnesiophyceae</taxon>
        <taxon>Prymnesiales</taxon>
        <taxon>Prymnesiaceae</taxon>
        <taxon>Haptolina</taxon>
    </lineage>
</organism>
<dbReference type="CDD" id="cd00038">
    <property type="entry name" value="CAP_ED"/>
    <property type="match status" value="1"/>
</dbReference>
<feature type="compositionally biased region" description="Polar residues" evidence="1">
    <location>
        <begin position="371"/>
        <end position="387"/>
    </location>
</feature>
<proteinExistence type="predicted"/>
<keyword evidence="2" id="KW-0472">Membrane</keyword>
<reference evidence="4" key="1">
    <citation type="submission" date="2021-01" db="EMBL/GenBank/DDBJ databases">
        <authorList>
            <person name="Corre E."/>
            <person name="Pelletier E."/>
            <person name="Niang G."/>
            <person name="Scheremetjew M."/>
            <person name="Finn R."/>
            <person name="Kale V."/>
            <person name="Holt S."/>
            <person name="Cochrane G."/>
            <person name="Meng A."/>
            <person name="Brown T."/>
            <person name="Cohen L."/>
        </authorList>
    </citation>
    <scope>NUCLEOTIDE SEQUENCE</scope>
    <source>
        <strain evidence="4">CCMP281</strain>
    </source>
</reference>
<dbReference type="Gene3D" id="2.60.120.10">
    <property type="entry name" value="Jelly Rolls"/>
    <property type="match status" value="1"/>
</dbReference>